<keyword evidence="1" id="KW-0812">Transmembrane</keyword>
<name>A0ABS1QID0_9FLAO</name>
<evidence type="ECO:0000313" key="3">
    <source>
        <dbReference type="Proteomes" id="UP000661696"/>
    </source>
</evidence>
<dbReference type="EMBL" id="JAELVM010000003">
    <property type="protein sequence ID" value="MBL1222316.1"/>
    <property type="molecule type" value="Genomic_DNA"/>
</dbReference>
<sequence length="287" mass="30826">MTRNRSTAGRLYLPFLMIIFSGYSQLYAQSNTGIGTKTPQATLDVTGKPGSTVDMDGIIPPRITGAQLKAKTYTAAQQGAIVYVTTPDPSGSGQTIYVKQSGYYYFNGTVWVGLATQTSDYSMYFLETIFATAPVNAPLTMAIQKNIDLGISKTITVPPNSTATILLDYNVPVGTPSGKGTGYYGIIIYKNNVEQALGSRKFIAVTDDSPTNPSTSYSIITATGKFSETIVNNTNADMLITYKLNGFTESLELQARFNMFSASPTVANNASWGIGGMTITGYLKENN</sequence>
<comment type="caution">
    <text evidence="2">The sequence shown here is derived from an EMBL/GenBank/DDBJ whole genome shotgun (WGS) entry which is preliminary data.</text>
</comment>
<keyword evidence="3" id="KW-1185">Reference proteome</keyword>
<gene>
    <name evidence="2" type="ORF">JET18_15805</name>
</gene>
<feature type="transmembrane region" description="Helical" evidence="1">
    <location>
        <begin position="12"/>
        <end position="28"/>
    </location>
</feature>
<dbReference type="Proteomes" id="UP000661696">
    <property type="component" value="Unassembled WGS sequence"/>
</dbReference>
<dbReference type="RefSeq" id="WP_202092602.1">
    <property type="nucleotide sequence ID" value="NZ_JAELVM010000003.1"/>
</dbReference>
<evidence type="ECO:0000256" key="1">
    <source>
        <dbReference type="SAM" id="Phobius"/>
    </source>
</evidence>
<organism evidence="2 3">
    <name type="scientific">Chryseobacterium endalhagicum</name>
    <dbReference type="NCBI Taxonomy" id="2797638"/>
    <lineage>
        <taxon>Bacteria</taxon>
        <taxon>Pseudomonadati</taxon>
        <taxon>Bacteroidota</taxon>
        <taxon>Flavobacteriia</taxon>
        <taxon>Flavobacteriales</taxon>
        <taxon>Weeksellaceae</taxon>
        <taxon>Chryseobacterium group</taxon>
        <taxon>Chryseobacterium</taxon>
    </lineage>
</organism>
<accession>A0ABS1QID0</accession>
<proteinExistence type="predicted"/>
<keyword evidence="1" id="KW-1133">Transmembrane helix</keyword>
<keyword evidence="1" id="KW-0472">Membrane</keyword>
<protein>
    <submittedName>
        <fullName evidence="2">Uncharacterized protein</fullName>
    </submittedName>
</protein>
<evidence type="ECO:0000313" key="2">
    <source>
        <dbReference type="EMBL" id="MBL1222316.1"/>
    </source>
</evidence>
<reference evidence="2 3" key="1">
    <citation type="submission" date="2020-12" db="EMBL/GenBank/DDBJ databases">
        <title>Chryseobacterium endoalhailicus sp. nov., isolated from seed of leguminous plant.</title>
        <authorList>
            <person name="Zhang X."/>
        </authorList>
    </citation>
    <scope>NUCLEOTIDE SEQUENCE [LARGE SCALE GENOMIC DNA]</scope>
    <source>
        <strain evidence="2 3">L7</strain>
    </source>
</reference>